<feature type="chain" id="PRO_5042901913" description="DUF7356 domain-containing protein" evidence="3">
    <location>
        <begin position="24"/>
        <end position="543"/>
    </location>
</feature>
<evidence type="ECO:0000256" key="2">
    <source>
        <dbReference type="SAM" id="Phobius"/>
    </source>
</evidence>
<keyword evidence="6" id="KW-1185">Reference proteome</keyword>
<keyword evidence="2" id="KW-0472">Membrane</keyword>
<feature type="region of interest" description="Disordered" evidence="1">
    <location>
        <begin position="498"/>
        <end position="543"/>
    </location>
</feature>
<feature type="compositionally biased region" description="Polar residues" evidence="1">
    <location>
        <begin position="34"/>
        <end position="51"/>
    </location>
</feature>
<feature type="compositionally biased region" description="Polar residues" evidence="1">
    <location>
        <begin position="520"/>
        <end position="531"/>
    </location>
</feature>
<evidence type="ECO:0000313" key="6">
    <source>
        <dbReference type="Proteomes" id="UP001428341"/>
    </source>
</evidence>
<dbReference type="Proteomes" id="UP001428341">
    <property type="component" value="Unassembled WGS sequence"/>
</dbReference>
<dbReference type="Pfam" id="PF24053">
    <property type="entry name" value="DUF7356"/>
    <property type="match status" value="1"/>
</dbReference>
<feature type="compositionally biased region" description="Basic and acidic residues" evidence="1">
    <location>
        <begin position="114"/>
        <end position="134"/>
    </location>
</feature>
<evidence type="ECO:0000259" key="4">
    <source>
        <dbReference type="Pfam" id="PF24053"/>
    </source>
</evidence>
<sequence length="543" mass="58921">MDKNVALAVFFLFSISVADVAHATFRYLAAAPPQNNTTSAQVTGENKQDPNQIGPVKKPENVQPSNNSAPLDPKPISKTDLVSPPQNPITGNSKNLNFPHSGSSTGQNQIVPKDVNHKDDGKNSSPLDKGKNPEHVSGTDLLSPPNKGKSPEHVNGMDLLSPSPVKENVSGTDFLSPSPVKTHVNGTDNRKNGGVKEKAIDDKSNENGKSGGAKGKTNDDKRSETDNRKIGVGKEKTDDKSDETENGKNGRAKEKPIADKTNVTDNEKNGGVKEKSDKSNETDNGKNGGVKEKNTDDKSNEMDNGKNGGVKEKTIDDKSSSEFGVNETCNGLHKCEDLKALIACIQNFDTGSGELTILVQNEGEKTLIVTITIPTAVENPLKQLKISKHQTQKINISLSARKNTKLVLNAGNGECVLHMDRPESEEKIFIYLPSYDKLLTPINGAYFLILSVLIFGVTWACCKCRKRRWNDGVPYQELEMGLPESVSAMNVETAEGWDEGWDDDWDENNAVKSPGASRIGSISANGLTSRSPNRDGWEHDWNE</sequence>
<feature type="compositionally biased region" description="Basic and acidic residues" evidence="1">
    <location>
        <begin position="265"/>
        <end position="320"/>
    </location>
</feature>
<feature type="compositionally biased region" description="Polar residues" evidence="1">
    <location>
        <begin position="88"/>
        <end position="110"/>
    </location>
</feature>
<feature type="compositionally biased region" description="Basic and acidic residues" evidence="1">
    <location>
        <begin position="216"/>
        <end position="258"/>
    </location>
</feature>
<dbReference type="EMBL" id="JBCGBO010000006">
    <property type="protein sequence ID" value="KAK9193678.1"/>
    <property type="molecule type" value="Genomic_DNA"/>
</dbReference>
<comment type="caution">
    <text evidence="5">The sequence shown here is derived from an EMBL/GenBank/DDBJ whole genome shotgun (WGS) entry which is preliminary data.</text>
</comment>
<keyword evidence="2" id="KW-1133">Transmembrane helix</keyword>
<keyword evidence="3" id="KW-0732">Signal</keyword>
<evidence type="ECO:0000256" key="3">
    <source>
        <dbReference type="SAM" id="SignalP"/>
    </source>
</evidence>
<dbReference type="PANTHER" id="PTHR34200">
    <property type="entry name" value="DENTIN SIALOPHOSPHOPROTEIN-LIKE ISOFORM X1"/>
    <property type="match status" value="1"/>
</dbReference>
<protein>
    <recommendedName>
        <fullName evidence="4">DUF7356 domain-containing protein</fullName>
    </recommendedName>
</protein>
<feature type="compositionally biased region" description="Basic and acidic residues" evidence="1">
    <location>
        <begin position="532"/>
        <end position="543"/>
    </location>
</feature>
<gene>
    <name evidence="5" type="ORF">WN944_004375</name>
</gene>
<accession>A0AAP0QIK1</accession>
<evidence type="ECO:0000256" key="1">
    <source>
        <dbReference type="SAM" id="MobiDB-lite"/>
    </source>
</evidence>
<organism evidence="5 6">
    <name type="scientific">Citrus x changshan-huyou</name>
    <dbReference type="NCBI Taxonomy" id="2935761"/>
    <lineage>
        <taxon>Eukaryota</taxon>
        <taxon>Viridiplantae</taxon>
        <taxon>Streptophyta</taxon>
        <taxon>Embryophyta</taxon>
        <taxon>Tracheophyta</taxon>
        <taxon>Spermatophyta</taxon>
        <taxon>Magnoliopsida</taxon>
        <taxon>eudicotyledons</taxon>
        <taxon>Gunneridae</taxon>
        <taxon>Pentapetalae</taxon>
        <taxon>rosids</taxon>
        <taxon>malvids</taxon>
        <taxon>Sapindales</taxon>
        <taxon>Rutaceae</taxon>
        <taxon>Aurantioideae</taxon>
        <taxon>Citrus</taxon>
    </lineage>
</organism>
<dbReference type="AlphaFoldDB" id="A0AAP0QIK1"/>
<feature type="region of interest" description="Disordered" evidence="1">
    <location>
        <begin position="34"/>
        <end position="323"/>
    </location>
</feature>
<evidence type="ECO:0000313" key="5">
    <source>
        <dbReference type="EMBL" id="KAK9193678.1"/>
    </source>
</evidence>
<dbReference type="InterPro" id="IPR055780">
    <property type="entry name" value="DUF7356"/>
</dbReference>
<name>A0AAP0QIK1_9ROSI</name>
<proteinExistence type="predicted"/>
<feature type="signal peptide" evidence="3">
    <location>
        <begin position="1"/>
        <end position="23"/>
    </location>
</feature>
<keyword evidence="2" id="KW-0812">Transmembrane</keyword>
<reference evidence="5 6" key="1">
    <citation type="submission" date="2024-05" db="EMBL/GenBank/DDBJ databases">
        <title>Haplotype-resolved chromosome-level genome assembly of Huyou (Citrus changshanensis).</title>
        <authorList>
            <person name="Miao C."/>
            <person name="Chen W."/>
            <person name="Wu Y."/>
            <person name="Wang L."/>
            <person name="Zhao S."/>
            <person name="Grierson D."/>
            <person name="Xu C."/>
            <person name="Chen K."/>
        </authorList>
    </citation>
    <scope>NUCLEOTIDE SEQUENCE [LARGE SCALE GENOMIC DNA]</scope>
    <source>
        <strain evidence="5">01-14</strain>
        <tissue evidence="5">Leaf</tissue>
    </source>
</reference>
<feature type="transmembrane region" description="Helical" evidence="2">
    <location>
        <begin position="444"/>
        <end position="462"/>
    </location>
</feature>
<feature type="compositionally biased region" description="Acidic residues" evidence="1">
    <location>
        <begin position="498"/>
        <end position="507"/>
    </location>
</feature>
<feature type="domain" description="DUF7356" evidence="4">
    <location>
        <begin position="324"/>
        <end position="422"/>
    </location>
</feature>
<dbReference type="PANTHER" id="PTHR34200:SF2">
    <property type="entry name" value="TRANSMEMBRANE PROTEIN"/>
    <property type="match status" value="1"/>
</dbReference>
<feature type="compositionally biased region" description="Basic and acidic residues" evidence="1">
    <location>
        <begin position="188"/>
        <end position="206"/>
    </location>
</feature>